<dbReference type="Proteomes" id="UP000292362">
    <property type="component" value="Unassembled WGS sequence"/>
</dbReference>
<evidence type="ECO:0000313" key="1">
    <source>
        <dbReference type="EMBL" id="TBT97313.1"/>
    </source>
</evidence>
<sequence length="153" mass="18069">MSLENNSFVIFIGQINNKEIPYNVKIEQTNLEISFDVKSKILQINNNIALFNYDKNIIKVNAFEFNEDISDKIIKYLEAYDNTPEISIFYSFSELDFVIKLFECFKDYYGICNLISVLEYSEYDTMTSKEQFSKVKTSLNDFVKDFVFKKKLI</sequence>
<comment type="caution">
    <text evidence="1">The sequence shown here is derived from an EMBL/GenBank/DDBJ whole genome shotgun (WGS) entry which is preliminary data.</text>
</comment>
<gene>
    <name evidence="1" type="ORF">CWI37_2354p0020</name>
</gene>
<name>A0A4Q9KRJ6_9MICR</name>
<reference evidence="1 2" key="1">
    <citation type="submission" date="2017-12" db="EMBL/GenBank/DDBJ databases">
        <authorList>
            <person name="Pombert J.-F."/>
            <person name="Haag K.L."/>
            <person name="Ebert D."/>
        </authorList>
    </citation>
    <scope>NUCLEOTIDE SEQUENCE [LARGE SCALE GENOMIC DNA]</scope>
    <source>
        <strain evidence="1">FI-OER-3-3</strain>
    </source>
</reference>
<organism evidence="1 2">
    <name type="scientific">Hamiltosporidium tvaerminnensis</name>
    <dbReference type="NCBI Taxonomy" id="1176355"/>
    <lineage>
        <taxon>Eukaryota</taxon>
        <taxon>Fungi</taxon>
        <taxon>Fungi incertae sedis</taxon>
        <taxon>Microsporidia</taxon>
        <taxon>Dubosqiidae</taxon>
        <taxon>Hamiltosporidium</taxon>
    </lineage>
</organism>
<dbReference type="AlphaFoldDB" id="A0A4Q9KRJ6"/>
<dbReference type="EMBL" id="PITJ01002354">
    <property type="protein sequence ID" value="TBT97313.1"/>
    <property type="molecule type" value="Genomic_DNA"/>
</dbReference>
<proteinExistence type="predicted"/>
<accession>A0A4Q9KRJ6</accession>
<protein>
    <submittedName>
        <fullName evidence="1">Uncharacterized protein</fullName>
    </submittedName>
</protein>
<evidence type="ECO:0000313" key="2">
    <source>
        <dbReference type="Proteomes" id="UP000292362"/>
    </source>
</evidence>
<dbReference type="VEuPathDB" id="MicrosporidiaDB:CWI37_2354p0020"/>